<evidence type="ECO:0000256" key="1">
    <source>
        <dbReference type="ARBA" id="ARBA00004922"/>
    </source>
</evidence>
<dbReference type="PANTHER" id="PTHR12062:SF9">
    <property type="entry name" value="ALPHA-1,3-MANNOSYL-GLYCOPROTEIN 4-BETA-N-ACETYLGLUCOSAMINYLTRANSFERASE A, ISOFORM A"/>
    <property type="match status" value="1"/>
</dbReference>
<evidence type="ECO:0000313" key="6">
    <source>
        <dbReference type="EMBL" id="CAH0383047.1"/>
    </source>
</evidence>
<keyword evidence="3" id="KW-0808">Transferase</keyword>
<evidence type="ECO:0000313" key="7">
    <source>
        <dbReference type="Proteomes" id="UP001152759"/>
    </source>
</evidence>
<organism evidence="6 7">
    <name type="scientific">Bemisia tabaci</name>
    <name type="common">Sweetpotato whitefly</name>
    <name type="synonym">Aleurodes tabaci</name>
    <dbReference type="NCBI Taxonomy" id="7038"/>
    <lineage>
        <taxon>Eukaryota</taxon>
        <taxon>Metazoa</taxon>
        <taxon>Ecdysozoa</taxon>
        <taxon>Arthropoda</taxon>
        <taxon>Hexapoda</taxon>
        <taxon>Insecta</taxon>
        <taxon>Pterygota</taxon>
        <taxon>Neoptera</taxon>
        <taxon>Paraneoptera</taxon>
        <taxon>Hemiptera</taxon>
        <taxon>Sternorrhyncha</taxon>
        <taxon>Aleyrodoidea</taxon>
        <taxon>Aleyrodidae</taxon>
        <taxon>Aleyrodinae</taxon>
        <taxon>Bemisia</taxon>
    </lineage>
</organism>
<evidence type="ECO:0000259" key="4">
    <source>
        <dbReference type="Pfam" id="PF04666"/>
    </source>
</evidence>
<dbReference type="GO" id="GO:0006487">
    <property type="term" value="P:protein N-linked glycosylation"/>
    <property type="evidence" value="ECO:0007669"/>
    <property type="project" value="TreeGrafter"/>
</dbReference>
<dbReference type="AlphaFoldDB" id="A0A9P0A2Q5"/>
<name>A0A9P0A2Q5_BEMTA</name>
<evidence type="ECO:0008006" key="8">
    <source>
        <dbReference type="Google" id="ProtNLM"/>
    </source>
</evidence>
<evidence type="ECO:0000256" key="3">
    <source>
        <dbReference type="ARBA" id="ARBA00022679"/>
    </source>
</evidence>
<comment type="pathway">
    <text evidence="1">Protein modification; protein glycosylation.</text>
</comment>
<feature type="domain" description="MGAT4 conserved region" evidence="4">
    <location>
        <begin position="173"/>
        <end position="451"/>
    </location>
</feature>
<dbReference type="InterPro" id="IPR056576">
    <property type="entry name" value="MGAT4_A/B/C_C"/>
</dbReference>
<feature type="domain" description="MGAT4 A/B/C C-terminal" evidence="5">
    <location>
        <begin position="477"/>
        <end position="586"/>
    </location>
</feature>
<dbReference type="Pfam" id="PF23524">
    <property type="entry name" value="MGAT4A_C"/>
    <property type="match status" value="1"/>
</dbReference>
<dbReference type="GO" id="GO:0005795">
    <property type="term" value="C:Golgi stack"/>
    <property type="evidence" value="ECO:0007669"/>
    <property type="project" value="TreeGrafter"/>
</dbReference>
<dbReference type="PANTHER" id="PTHR12062">
    <property type="entry name" value="N-ACETYLGLUCOSAMINYLTRANSFERASE VI"/>
    <property type="match status" value="1"/>
</dbReference>
<gene>
    <name evidence="6" type="ORF">BEMITA_LOCUS2527</name>
</gene>
<dbReference type="InterPro" id="IPR006759">
    <property type="entry name" value="Glyco_transf_54"/>
</dbReference>
<dbReference type="GO" id="GO:0005783">
    <property type="term" value="C:endoplasmic reticulum"/>
    <property type="evidence" value="ECO:0007669"/>
    <property type="project" value="TreeGrafter"/>
</dbReference>
<evidence type="ECO:0000259" key="5">
    <source>
        <dbReference type="Pfam" id="PF23524"/>
    </source>
</evidence>
<keyword evidence="7" id="KW-1185">Reference proteome</keyword>
<dbReference type="EMBL" id="OU963871">
    <property type="protein sequence ID" value="CAH0383047.1"/>
    <property type="molecule type" value="Genomic_DNA"/>
</dbReference>
<reference evidence="6" key="1">
    <citation type="submission" date="2021-12" db="EMBL/GenBank/DDBJ databases">
        <authorList>
            <person name="King R."/>
        </authorList>
    </citation>
    <scope>NUCLEOTIDE SEQUENCE</scope>
</reference>
<dbReference type="Proteomes" id="UP001152759">
    <property type="component" value="Chromosome 10"/>
</dbReference>
<dbReference type="GO" id="GO:0005793">
    <property type="term" value="C:endoplasmic reticulum-Golgi intermediate compartment"/>
    <property type="evidence" value="ECO:0007669"/>
    <property type="project" value="TreeGrafter"/>
</dbReference>
<accession>A0A9P0A2Q5</accession>
<dbReference type="InterPro" id="IPR057279">
    <property type="entry name" value="MGAT4"/>
</dbReference>
<keyword evidence="2" id="KW-0328">Glycosyltransferase</keyword>
<protein>
    <recommendedName>
        <fullName evidence="8">Alpha-1,3-mannosyl-glycoprotein 4-beta-N-acetylglucosaminyltransferase B</fullName>
    </recommendedName>
</protein>
<proteinExistence type="predicted"/>
<dbReference type="GO" id="GO:0008375">
    <property type="term" value="F:acetylglucosaminyltransferase activity"/>
    <property type="evidence" value="ECO:0007669"/>
    <property type="project" value="TreeGrafter"/>
</dbReference>
<dbReference type="Pfam" id="PF04666">
    <property type="entry name" value="MGAT4_cons"/>
    <property type="match status" value="1"/>
</dbReference>
<evidence type="ECO:0000256" key="2">
    <source>
        <dbReference type="ARBA" id="ARBA00022676"/>
    </source>
</evidence>
<sequence length="593" mass="67073">MRPTTDVAAKKVLLKEGHRPASSSTAQMTRRWFSHWWRKKWLLLVCLGCFLIYLSLASFRGPRQTKIGNSNIHRNVLEFLAEKNKNIVTNRVAFVTNHPHLTNKPSTYEPPFTTIPETRTSHQLEASSAVNRLVTTEASPETNTNFDSILSIISRLAGGKQLSAKTTYPALKRPSVSQILPHVKDDSSLVPAYLSSKGRTGVELVLGIPTVKRPKQNYLRVTLKRLLGTMSPAEKNRTLIVILIAEVDKRFVSRIVGDIHTTFSGDVESGLIDILSPPGSFYPDFAALPRATGIGDDLQRFTWRSKQNLDYGFLMMFALGRGRYYMQLEDDVLSKNGFVSTVLQFAAEKTRTNPEWIICDFCELGFIGKLFKSTDLAWLVEVFLIFFKDQPCDWLIMRAILTKVCRFDEPSQKCTARKNQVWLSHPNSLFQHIGVISSLPGKIQKLKSEHFGKLQLFKPHKNPEADTQTSISEIMGTYHTIDAAYRGRNFFWGREPKSKDYISFRFKRPINLTRYFLRSGNLEHPSDQFYETDVVVYPENGAGPISIGSFDGEGIASGLVPNEVNPITEFKLEVRKNSENDVILSEILLETAS</sequence>